<dbReference type="InterPro" id="IPR050739">
    <property type="entry name" value="MFP"/>
</dbReference>
<feature type="domain" description="AprE-like beta-barrel" evidence="12">
    <location>
        <begin position="320"/>
        <end position="409"/>
    </location>
</feature>
<name>A0A4S4NEM4_9RHOB</name>
<proteinExistence type="inferred from homology"/>
<evidence type="ECO:0000256" key="2">
    <source>
        <dbReference type="ARBA" id="ARBA00009477"/>
    </source>
</evidence>
<evidence type="ECO:0000313" key="13">
    <source>
        <dbReference type="EMBL" id="THH37007.1"/>
    </source>
</evidence>
<keyword evidence="3 9" id="KW-0813">Transport</keyword>
<dbReference type="EMBL" id="SRKY01000002">
    <property type="protein sequence ID" value="THH37007.1"/>
    <property type="molecule type" value="Genomic_DNA"/>
</dbReference>
<keyword evidence="5 9" id="KW-0997">Cell inner membrane</keyword>
<keyword evidence="14" id="KW-1185">Reference proteome</keyword>
<dbReference type="RefSeq" id="WP_136462605.1">
    <property type="nucleotide sequence ID" value="NZ_SRKY01000002.1"/>
</dbReference>
<evidence type="ECO:0000256" key="7">
    <source>
        <dbReference type="ARBA" id="ARBA00022989"/>
    </source>
</evidence>
<evidence type="ECO:0000313" key="14">
    <source>
        <dbReference type="Proteomes" id="UP000306602"/>
    </source>
</evidence>
<accession>A0A4S4NEM4</accession>
<evidence type="ECO:0000256" key="5">
    <source>
        <dbReference type="ARBA" id="ARBA00022519"/>
    </source>
</evidence>
<evidence type="ECO:0000256" key="1">
    <source>
        <dbReference type="ARBA" id="ARBA00004377"/>
    </source>
</evidence>
<feature type="domain" description="AprE-like long alpha-helical hairpin" evidence="11">
    <location>
        <begin position="89"/>
        <end position="277"/>
    </location>
</feature>
<gene>
    <name evidence="13" type="ORF">E4Z66_08695</name>
</gene>
<keyword evidence="8" id="KW-0472">Membrane</keyword>
<feature type="coiled-coil region" evidence="10">
    <location>
        <begin position="215"/>
        <end position="285"/>
    </location>
</feature>
<comment type="caution">
    <text evidence="13">The sequence shown here is derived from an EMBL/GenBank/DDBJ whole genome shotgun (WGS) entry which is preliminary data.</text>
</comment>
<dbReference type="NCBIfam" id="TIGR01843">
    <property type="entry name" value="type_I_hlyD"/>
    <property type="match status" value="1"/>
</dbReference>
<evidence type="ECO:0000256" key="3">
    <source>
        <dbReference type="ARBA" id="ARBA00022448"/>
    </source>
</evidence>
<dbReference type="GO" id="GO:0015031">
    <property type="term" value="P:protein transport"/>
    <property type="evidence" value="ECO:0007669"/>
    <property type="project" value="InterPro"/>
</dbReference>
<feature type="coiled-coil region" evidence="10">
    <location>
        <begin position="142"/>
        <end position="190"/>
    </location>
</feature>
<keyword evidence="7" id="KW-1133">Transmembrane helix</keyword>
<comment type="subcellular location">
    <subcellularLocation>
        <location evidence="1 9">Cell inner membrane</location>
        <topology evidence="1 9">Single-pass membrane protein</topology>
    </subcellularLocation>
</comment>
<organism evidence="13 14">
    <name type="scientific">Aliishimia ponticola</name>
    <dbReference type="NCBI Taxonomy" id="2499833"/>
    <lineage>
        <taxon>Bacteria</taxon>
        <taxon>Pseudomonadati</taxon>
        <taxon>Pseudomonadota</taxon>
        <taxon>Alphaproteobacteria</taxon>
        <taxon>Rhodobacterales</taxon>
        <taxon>Paracoccaceae</taxon>
        <taxon>Aliishimia</taxon>
    </lineage>
</organism>
<dbReference type="PRINTS" id="PR01490">
    <property type="entry name" value="RTXTOXIND"/>
</dbReference>
<dbReference type="InterPro" id="IPR010129">
    <property type="entry name" value="T1SS_HlyD"/>
</dbReference>
<sequence>MSEKKWSARFPLTLGALGLVVLVGGFGTWAVTTQIAGAVIAQGRLEVERNRQVVQHPTGGVVARIAVNEGDVVEAGQLLIELDSTTLDSRLTIAEGQLYEIVARRGRLEAERDGEEEIEFNAELLERAAVDEELMELVEGQRNLFNARKESAARELEQLDKRQIQIRNQIEGIDAQTVSLEKQLELIEEELGNQQSLFDRGLSQASTLLALRRNQANLQGQLGELAANRAEAESRITETEIEALKLTTLLREEAITQLRDLRYRELELREQRAATREELDRLDIRAPVSGVVYGLAVQTPRSVLQAAQPVLYLVPQDRPLVIAAQIEPTHIDEVLVGQPVSLRFSALDQRTTPELTGHVMLLSADAFEDEATRATYYRAEISLAPGEIERLGDNVALIPGMPVETYIRTTDRSPLAYLTKPLLDYFNRAFRET</sequence>
<dbReference type="Pfam" id="PF25994">
    <property type="entry name" value="HH_AprE"/>
    <property type="match status" value="1"/>
</dbReference>
<dbReference type="InterPro" id="IPR058982">
    <property type="entry name" value="Beta-barrel_AprE"/>
</dbReference>
<dbReference type="AlphaFoldDB" id="A0A4S4NEM4"/>
<dbReference type="Pfam" id="PF26002">
    <property type="entry name" value="Beta-barrel_AprE"/>
    <property type="match status" value="1"/>
</dbReference>
<dbReference type="Gene3D" id="2.40.50.100">
    <property type="match status" value="1"/>
</dbReference>
<keyword evidence="10" id="KW-0175">Coiled coil</keyword>
<dbReference type="GO" id="GO:0005886">
    <property type="term" value="C:plasma membrane"/>
    <property type="evidence" value="ECO:0007669"/>
    <property type="project" value="UniProtKB-SubCell"/>
</dbReference>
<evidence type="ECO:0000256" key="8">
    <source>
        <dbReference type="ARBA" id="ARBA00023136"/>
    </source>
</evidence>
<reference evidence="13 14" key="1">
    <citation type="submission" date="2019-04" db="EMBL/GenBank/DDBJ databases">
        <title>Shimia ponticola sp. nov., isolated from seawater.</title>
        <authorList>
            <person name="Kim Y.-O."/>
            <person name="Yoon J.-H."/>
        </authorList>
    </citation>
    <scope>NUCLEOTIDE SEQUENCE [LARGE SCALE GENOMIC DNA]</scope>
    <source>
        <strain evidence="13 14">MYP11</strain>
    </source>
</reference>
<evidence type="ECO:0000256" key="6">
    <source>
        <dbReference type="ARBA" id="ARBA00022692"/>
    </source>
</evidence>
<keyword evidence="4 9" id="KW-1003">Cell membrane</keyword>
<evidence type="ECO:0000259" key="11">
    <source>
        <dbReference type="Pfam" id="PF25994"/>
    </source>
</evidence>
<comment type="similarity">
    <text evidence="2 9">Belongs to the membrane fusion protein (MFP) (TC 8.A.1) family.</text>
</comment>
<evidence type="ECO:0000259" key="12">
    <source>
        <dbReference type="Pfam" id="PF26002"/>
    </source>
</evidence>
<evidence type="ECO:0000256" key="4">
    <source>
        <dbReference type="ARBA" id="ARBA00022475"/>
    </source>
</evidence>
<dbReference type="Proteomes" id="UP000306602">
    <property type="component" value="Unassembled WGS sequence"/>
</dbReference>
<dbReference type="SUPFAM" id="SSF51230">
    <property type="entry name" value="Single hybrid motif"/>
    <property type="match status" value="1"/>
</dbReference>
<evidence type="ECO:0000256" key="10">
    <source>
        <dbReference type="SAM" id="Coils"/>
    </source>
</evidence>
<keyword evidence="6" id="KW-0812">Transmembrane</keyword>
<dbReference type="InterPro" id="IPR011053">
    <property type="entry name" value="Single_hybrid_motif"/>
</dbReference>
<dbReference type="Gene3D" id="2.40.30.170">
    <property type="match status" value="1"/>
</dbReference>
<dbReference type="PANTHER" id="PTHR30386">
    <property type="entry name" value="MEMBRANE FUSION SUBUNIT OF EMRAB-TOLC MULTIDRUG EFFLUX PUMP"/>
    <property type="match status" value="1"/>
</dbReference>
<protein>
    <recommendedName>
        <fullName evidence="9">Membrane fusion protein (MFP) family protein</fullName>
    </recommendedName>
</protein>
<dbReference type="InterPro" id="IPR058781">
    <property type="entry name" value="HH_AprE-like"/>
</dbReference>
<dbReference type="OrthoDB" id="9810980at2"/>
<evidence type="ECO:0000256" key="9">
    <source>
        <dbReference type="RuleBase" id="RU365093"/>
    </source>
</evidence>
<dbReference type="PANTHER" id="PTHR30386:SF17">
    <property type="entry name" value="ALKALINE PROTEASE SECRETION PROTEIN APRE"/>
    <property type="match status" value="1"/>
</dbReference>